<protein>
    <submittedName>
        <fullName evidence="4">M23 family peptidase</fullName>
    </submittedName>
</protein>
<evidence type="ECO:0000313" key="4">
    <source>
        <dbReference type="EMBL" id="MBE8718399.1"/>
    </source>
</evidence>
<dbReference type="EMBL" id="PRDL01000001">
    <property type="protein sequence ID" value="MBE8718399.1"/>
    <property type="molecule type" value="Genomic_DNA"/>
</dbReference>
<keyword evidence="2" id="KW-0812">Transmembrane</keyword>
<keyword evidence="5" id="KW-1185">Reference proteome</keyword>
<keyword evidence="2" id="KW-0472">Membrane</keyword>
<feature type="domain" description="M23ase beta-sheet core" evidence="3">
    <location>
        <begin position="208"/>
        <end position="302"/>
    </location>
</feature>
<gene>
    <name evidence="4" type="ORF">C4F51_14480</name>
</gene>
<dbReference type="Proteomes" id="UP000652567">
    <property type="component" value="Unassembled WGS sequence"/>
</dbReference>
<organism evidence="4 5">
    <name type="scientific">Cellvibrio polysaccharolyticus</name>
    <dbReference type="NCBI Taxonomy" id="2082724"/>
    <lineage>
        <taxon>Bacteria</taxon>
        <taxon>Pseudomonadati</taxon>
        <taxon>Pseudomonadota</taxon>
        <taxon>Gammaproteobacteria</taxon>
        <taxon>Cellvibrionales</taxon>
        <taxon>Cellvibrionaceae</taxon>
        <taxon>Cellvibrio</taxon>
    </lineage>
</organism>
<evidence type="ECO:0000313" key="5">
    <source>
        <dbReference type="Proteomes" id="UP000652567"/>
    </source>
</evidence>
<evidence type="ECO:0000259" key="3">
    <source>
        <dbReference type="Pfam" id="PF01551"/>
    </source>
</evidence>
<dbReference type="Gene3D" id="2.70.70.10">
    <property type="entry name" value="Glucose Permease (Domain IIA)"/>
    <property type="match status" value="1"/>
</dbReference>
<dbReference type="SUPFAM" id="SSF51261">
    <property type="entry name" value="Duplicated hybrid motif"/>
    <property type="match status" value="1"/>
</dbReference>
<dbReference type="PANTHER" id="PTHR21666">
    <property type="entry name" value="PEPTIDASE-RELATED"/>
    <property type="match status" value="1"/>
</dbReference>
<dbReference type="Pfam" id="PF01551">
    <property type="entry name" value="Peptidase_M23"/>
    <property type="match status" value="1"/>
</dbReference>
<dbReference type="CDD" id="cd12797">
    <property type="entry name" value="M23_peptidase"/>
    <property type="match status" value="1"/>
</dbReference>
<sequence length="311" mass="33843">MKIIIVSKRHNQSRSFTLGGWTRALLSVCLLGMPAALGAIGYAWLTGPGSGAERVNAESLQAWEKALEEQQQQVEQTRKETRAQLTALTVKMGELQGRLVRLDALGERLTHMAQLDEGEFDFSSTPGVGGPETAFADENYSPPDILTVVDQLSSQIENRQQQLEVLESLLASKKIEDDTFVAGRPVAKGWISSRYGRRTDPFTGKSAFHGGIDFSAKSGTEITSVAAGVVTRAGKDRAYGYMVEINHGAGYVTRYAHNKENLVKVGDVVKKGQIIGLVGSTGRSTGAHVHFEVYKHGRSIDPATYIHRASR</sequence>
<dbReference type="InterPro" id="IPR016047">
    <property type="entry name" value="M23ase_b-sheet_dom"/>
</dbReference>
<keyword evidence="2" id="KW-1133">Transmembrane helix</keyword>
<accession>A0A928V9B1</accession>
<dbReference type="RefSeq" id="WP_193910939.1">
    <property type="nucleotide sequence ID" value="NZ_PRDL01000001.1"/>
</dbReference>
<feature type="transmembrane region" description="Helical" evidence="2">
    <location>
        <begin position="21"/>
        <end position="45"/>
    </location>
</feature>
<proteinExistence type="predicted"/>
<keyword evidence="1" id="KW-0175">Coiled coil</keyword>
<evidence type="ECO:0000256" key="1">
    <source>
        <dbReference type="SAM" id="Coils"/>
    </source>
</evidence>
<dbReference type="AlphaFoldDB" id="A0A928V9B1"/>
<dbReference type="InterPro" id="IPR050570">
    <property type="entry name" value="Cell_wall_metabolism_enzyme"/>
</dbReference>
<dbReference type="PANTHER" id="PTHR21666:SF291">
    <property type="entry name" value="STAGE II SPORULATION PROTEIN Q"/>
    <property type="match status" value="1"/>
</dbReference>
<feature type="coiled-coil region" evidence="1">
    <location>
        <begin position="149"/>
        <end position="176"/>
    </location>
</feature>
<evidence type="ECO:0000256" key="2">
    <source>
        <dbReference type="SAM" id="Phobius"/>
    </source>
</evidence>
<name>A0A928V9B1_9GAMM</name>
<dbReference type="GO" id="GO:0004222">
    <property type="term" value="F:metalloendopeptidase activity"/>
    <property type="evidence" value="ECO:0007669"/>
    <property type="project" value="TreeGrafter"/>
</dbReference>
<comment type="caution">
    <text evidence="4">The sequence shown here is derived from an EMBL/GenBank/DDBJ whole genome shotgun (WGS) entry which is preliminary data.</text>
</comment>
<dbReference type="FunFam" id="2.70.70.10:FF:000006">
    <property type="entry name" value="M23 family peptidase"/>
    <property type="match status" value="1"/>
</dbReference>
<dbReference type="InterPro" id="IPR011055">
    <property type="entry name" value="Dup_hybrid_motif"/>
</dbReference>
<reference evidence="4" key="1">
    <citation type="submission" date="2018-07" db="EMBL/GenBank/DDBJ databases">
        <title>Genome assembly of strain Ka43.</title>
        <authorList>
            <person name="Kukolya J."/>
            <person name="Nagy I."/>
            <person name="Horvath B."/>
            <person name="Toth A."/>
        </authorList>
    </citation>
    <scope>NUCLEOTIDE SEQUENCE</scope>
    <source>
        <strain evidence="4">KB43</strain>
    </source>
</reference>